<evidence type="ECO:0000313" key="5">
    <source>
        <dbReference type="Proteomes" id="UP001149079"/>
    </source>
</evidence>
<dbReference type="Pfam" id="PF00106">
    <property type="entry name" value="adh_short"/>
    <property type="match status" value="1"/>
</dbReference>
<dbReference type="PRINTS" id="PR00081">
    <property type="entry name" value="GDHRDH"/>
</dbReference>
<comment type="similarity">
    <text evidence="1">Belongs to the short-chain dehydrogenases/reductases (SDR) family.</text>
</comment>
<dbReference type="InterPro" id="IPR036291">
    <property type="entry name" value="NAD(P)-bd_dom_sf"/>
</dbReference>
<dbReference type="OrthoDB" id="191139at2759"/>
<dbReference type="GO" id="GO:0016491">
    <property type="term" value="F:oxidoreductase activity"/>
    <property type="evidence" value="ECO:0007669"/>
    <property type="project" value="UniProtKB-KW"/>
</dbReference>
<proteinExistence type="inferred from homology"/>
<dbReference type="EMBL" id="JAPQKL010000008">
    <property type="protein sequence ID" value="KAJ5120470.1"/>
    <property type="molecule type" value="Genomic_DNA"/>
</dbReference>
<gene>
    <name evidence="4" type="ORF">N7515_009858</name>
</gene>
<dbReference type="AlphaFoldDB" id="A0A9W9KV15"/>
<dbReference type="PANTHER" id="PTHR24320">
    <property type="entry name" value="RETINOL DEHYDROGENASE"/>
    <property type="match status" value="1"/>
</dbReference>
<evidence type="ECO:0000256" key="1">
    <source>
        <dbReference type="ARBA" id="ARBA00006484"/>
    </source>
</evidence>
<reference evidence="4" key="2">
    <citation type="journal article" date="2023" name="IMA Fungus">
        <title>Comparative genomic study of the Penicillium genus elucidates a diverse pangenome and 15 lateral gene transfer events.</title>
        <authorList>
            <person name="Petersen C."/>
            <person name="Sorensen T."/>
            <person name="Nielsen M.R."/>
            <person name="Sondergaard T.E."/>
            <person name="Sorensen J.L."/>
            <person name="Fitzpatrick D.A."/>
            <person name="Frisvad J.C."/>
            <person name="Nielsen K.L."/>
        </authorList>
    </citation>
    <scope>NUCLEOTIDE SEQUENCE</scope>
    <source>
        <strain evidence="4">IBT 22155</strain>
    </source>
</reference>
<dbReference type="GeneID" id="81409772"/>
<name>A0A9W9KV15_9EURO</name>
<dbReference type="PANTHER" id="PTHR24320:SF283">
    <property type="entry name" value="RETINOL DEHYDROGENASE 11"/>
    <property type="match status" value="1"/>
</dbReference>
<keyword evidence="2" id="KW-0521">NADP</keyword>
<reference evidence="4" key="1">
    <citation type="submission" date="2022-11" db="EMBL/GenBank/DDBJ databases">
        <authorList>
            <person name="Petersen C."/>
        </authorList>
    </citation>
    <scope>NUCLEOTIDE SEQUENCE</scope>
    <source>
        <strain evidence="4">IBT 22155</strain>
    </source>
</reference>
<comment type="caution">
    <text evidence="4">The sequence shown here is derived from an EMBL/GenBank/DDBJ whole genome shotgun (WGS) entry which is preliminary data.</text>
</comment>
<organism evidence="4 5">
    <name type="scientific">Penicillium bovifimosum</name>
    <dbReference type="NCBI Taxonomy" id="126998"/>
    <lineage>
        <taxon>Eukaryota</taxon>
        <taxon>Fungi</taxon>
        <taxon>Dikarya</taxon>
        <taxon>Ascomycota</taxon>
        <taxon>Pezizomycotina</taxon>
        <taxon>Eurotiomycetes</taxon>
        <taxon>Eurotiomycetidae</taxon>
        <taxon>Eurotiales</taxon>
        <taxon>Aspergillaceae</taxon>
        <taxon>Penicillium</taxon>
    </lineage>
</organism>
<keyword evidence="5" id="KW-1185">Reference proteome</keyword>
<dbReference type="SUPFAM" id="SSF51735">
    <property type="entry name" value="NAD(P)-binding Rossmann-fold domains"/>
    <property type="match status" value="1"/>
</dbReference>
<evidence type="ECO:0008006" key="6">
    <source>
        <dbReference type="Google" id="ProtNLM"/>
    </source>
</evidence>
<dbReference type="Gene3D" id="3.40.50.720">
    <property type="entry name" value="NAD(P)-binding Rossmann-like Domain"/>
    <property type="match status" value="1"/>
</dbReference>
<dbReference type="Proteomes" id="UP001149079">
    <property type="component" value="Unassembled WGS sequence"/>
</dbReference>
<keyword evidence="3" id="KW-0560">Oxidoreductase</keyword>
<accession>A0A9W9KV15</accession>
<dbReference type="RefSeq" id="XP_056516974.1">
    <property type="nucleotide sequence ID" value="XM_056670601.1"/>
</dbReference>
<protein>
    <recommendedName>
        <fullName evidence="6">Short-chain dehydrogenase</fullName>
    </recommendedName>
</protein>
<evidence type="ECO:0000256" key="3">
    <source>
        <dbReference type="ARBA" id="ARBA00023002"/>
    </source>
</evidence>
<dbReference type="InterPro" id="IPR002347">
    <property type="entry name" value="SDR_fam"/>
</dbReference>
<evidence type="ECO:0000313" key="4">
    <source>
        <dbReference type="EMBL" id="KAJ5120470.1"/>
    </source>
</evidence>
<evidence type="ECO:0000256" key="2">
    <source>
        <dbReference type="ARBA" id="ARBA00022857"/>
    </source>
</evidence>
<sequence length="332" mass="35996">MTIATSMPAPYNANTTTTELVTDYASLIKGKVILTTGVTLGSLGYAFVQSIAKANPACLILAGRNLTKLDQCGEDLKAENPGLNVITVKVDLGSLVSVRNAAEHINANTQIPAIDVLVNNAGIMAVDYALSADGIESHLATNHLGPFLFTNLIMGKILQSESPRIVMVSSDGHRLSPIRFDDYNFDNGKTYNKWVAYGQSKTANMLMALSLSSKLGTKYGLLAFSLHPGVIATNLGGHLDWSVDVGLQSIDRQQGHHEGWSEFKWKSLEHGAATHVYAAFDRALKAHNGAYLVDSHVADPLVDTLKSWAISSFEAERLWKMSEELVGQEFTY</sequence>